<reference evidence="1" key="2">
    <citation type="journal article" date="2022" name="New Phytol.">
        <title>Evolutionary transition to the ectomycorrhizal habit in the genomes of a hyperdiverse lineage of mushroom-forming fungi.</title>
        <authorList>
            <person name="Looney B."/>
            <person name="Miyauchi S."/>
            <person name="Morin E."/>
            <person name="Drula E."/>
            <person name="Courty P.E."/>
            <person name="Kohler A."/>
            <person name="Kuo A."/>
            <person name="LaButti K."/>
            <person name="Pangilinan J."/>
            <person name="Lipzen A."/>
            <person name="Riley R."/>
            <person name="Andreopoulos W."/>
            <person name="He G."/>
            <person name="Johnson J."/>
            <person name="Nolan M."/>
            <person name="Tritt A."/>
            <person name="Barry K.W."/>
            <person name="Grigoriev I.V."/>
            <person name="Nagy L.G."/>
            <person name="Hibbett D."/>
            <person name="Henrissat B."/>
            <person name="Matheny P.B."/>
            <person name="Labbe J."/>
            <person name="Martin F.M."/>
        </authorList>
    </citation>
    <scope>NUCLEOTIDE SEQUENCE</scope>
    <source>
        <strain evidence="1">EC-137</strain>
    </source>
</reference>
<proteinExistence type="predicted"/>
<dbReference type="Proteomes" id="UP000814128">
    <property type="component" value="Unassembled WGS sequence"/>
</dbReference>
<evidence type="ECO:0000313" key="1">
    <source>
        <dbReference type="EMBL" id="KAI0033600.1"/>
    </source>
</evidence>
<evidence type="ECO:0000313" key="2">
    <source>
        <dbReference type="Proteomes" id="UP000814128"/>
    </source>
</evidence>
<organism evidence="1 2">
    <name type="scientific">Vararia minispora EC-137</name>
    <dbReference type="NCBI Taxonomy" id="1314806"/>
    <lineage>
        <taxon>Eukaryota</taxon>
        <taxon>Fungi</taxon>
        <taxon>Dikarya</taxon>
        <taxon>Basidiomycota</taxon>
        <taxon>Agaricomycotina</taxon>
        <taxon>Agaricomycetes</taxon>
        <taxon>Russulales</taxon>
        <taxon>Lachnocladiaceae</taxon>
        <taxon>Vararia</taxon>
    </lineage>
</organism>
<sequence length="416" mass="47442">MFRSRLSVLRPHAILARPVLRSCRRFLSAQPVNEMVVPHLNASFPYRWLRDSCQCADCVHPSTQQKLHRSSDIPRDVVPKINGVHSEEGGLRIEWANGHSSHYTDDFLSRHSSPHQVAQFHRDTVREPWDSATFAASKTKFLTWEALYTDRGLLDGITQLERYGLLFLSGVPHEDTSDEGSAVRQIANRFSLLTDTFYGQTWDVQNIVNSRNIAYTNLNLGFHADLQYFDAPPHFQILHSIRNRVKGGTSLFVDAYAAAETLRRTDPAAYALLLSVPVPFHYINDGHHIHRTHTTLELTRFPNPRTGHHEFLRVNYAPPFQAPLPVNTPSAFYDALRRFAALLEEESAIHSYTLRETDAVVFDNRRVLHARTAFTDAEELEGGEGVNRWLKGCYFSADTMMDRGRVLRKKAEQGLL</sequence>
<reference evidence="1" key="1">
    <citation type="submission" date="2021-02" db="EMBL/GenBank/DDBJ databases">
        <authorList>
            <consortium name="DOE Joint Genome Institute"/>
            <person name="Ahrendt S."/>
            <person name="Looney B.P."/>
            <person name="Miyauchi S."/>
            <person name="Morin E."/>
            <person name="Drula E."/>
            <person name="Courty P.E."/>
            <person name="Chicoki N."/>
            <person name="Fauchery L."/>
            <person name="Kohler A."/>
            <person name="Kuo A."/>
            <person name="Labutti K."/>
            <person name="Pangilinan J."/>
            <person name="Lipzen A."/>
            <person name="Riley R."/>
            <person name="Andreopoulos W."/>
            <person name="He G."/>
            <person name="Johnson J."/>
            <person name="Barry K.W."/>
            <person name="Grigoriev I.V."/>
            <person name="Nagy L."/>
            <person name="Hibbett D."/>
            <person name="Henrissat B."/>
            <person name="Matheny P.B."/>
            <person name="Labbe J."/>
            <person name="Martin F."/>
        </authorList>
    </citation>
    <scope>NUCLEOTIDE SEQUENCE</scope>
    <source>
        <strain evidence="1">EC-137</strain>
    </source>
</reference>
<accession>A0ACB8QPX5</accession>
<keyword evidence="2" id="KW-1185">Reference proteome</keyword>
<protein>
    <submittedName>
        <fullName evidence="1">Clavaminate synthase-like protein</fullName>
    </submittedName>
</protein>
<gene>
    <name evidence="1" type="ORF">K488DRAFT_47380</name>
</gene>
<comment type="caution">
    <text evidence="1">The sequence shown here is derived from an EMBL/GenBank/DDBJ whole genome shotgun (WGS) entry which is preliminary data.</text>
</comment>
<dbReference type="EMBL" id="MU273516">
    <property type="protein sequence ID" value="KAI0033600.1"/>
    <property type="molecule type" value="Genomic_DNA"/>
</dbReference>
<name>A0ACB8QPX5_9AGAM</name>